<evidence type="ECO:0000313" key="1">
    <source>
        <dbReference type="EMBL" id="RAW90587.1"/>
    </source>
</evidence>
<organism evidence="1 2">
    <name type="scientific">Photorhabdus laumondii subsp. clarkei</name>
    <dbReference type="NCBI Taxonomy" id="2029685"/>
    <lineage>
        <taxon>Bacteria</taxon>
        <taxon>Pseudomonadati</taxon>
        <taxon>Pseudomonadota</taxon>
        <taxon>Gammaproteobacteria</taxon>
        <taxon>Enterobacterales</taxon>
        <taxon>Morganellaceae</taxon>
        <taxon>Photorhabdus</taxon>
    </lineage>
</organism>
<gene>
    <name evidence="1" type="ORF">CKY01_12455</name>
</gene>
<sequence>MHTKVHGFVHPSGHSKSYHFHLSSTIPVIFQVASLLAALAHPGHIVCYAPGDSLPCRRDAS</sequence>
<protein>
    <submittedName>
        <fullName evidence="1">Uncharacterized protein</fullName>
    </submittedName>
</protein>
<dbReference type="EMBL" id="NSCI01000015">
    <property type="protein sequence ID" value="RAW90587.1"/>
    <property type="molecule type" value="Genomic_DNA"/>
</dbReference>
<accession>A0A329VHR3</accession>
<comment type="caution">
    <text evidence="1">The sequence shown here is derived from an EMBL/GenBank/DDBJ whole genome shotgun (WGS) entry which is preliminary data.</text>
</comment>
<dbReference type="AlphaFoldDB" id="A0A329VHR3"/>
<proteinExistence type="predicted"/>
<evidence type="ECO:0000313" key="2">
    <source>
        <dbReference type="Proteomes" id="UP000250870"/>
    </source>
</evidence>
<name>A0A329VHR3_9GAMM</name>
<reference evidence="1 2" key="1">
    <citation type="journal article" date="2018" name="Int. J. Syst. Evol. Microbiol.">
        <title>Whole-genome-based revisit of Photorhabdus phylogeny: proposal for the elevation of most Photorhabdus subspecies to the species level and description of one novel species Photorhabdus bodei sp. nov., and one novel subspecies Photorhabdus laumondii subsp. clarkei subsp. nov.</title>
        <authorList>
            <person name="Machado R.A.R."/>
            <person name="Wuthrich D."/>
            <person name="Kuhnert P."/>
            <person name="Arce C.C.M."/>
            <person name="Thonen L."/>
            <person name="Ruiz C."/>
            <person name="Zhang X."/>
            <person name="Robert C.A.M."/>
            <person name="Karimi J."/>
            <person name="Kamali S."/>
            <person name="Ma J."/>
            <person name="Bruggmann R."/>
            <person name="Erb M."/>
        </authorList>
    </citation>
    <scope>NUCLEOTIDE SEQUENCE [LARGE SCALE GENOMIC DNA]</scope>
    <source>
        <strain evidence="1 2">BOJ-47</strain>
    </source>
</reference>
<dbReference type="Proteomes" id="UP000250870">
    <property type="component" value="Unassembled WGS sequence"/>
</dbReference>